<dbReference type="Proteomes" id="UP000215914">
    <property type="component" value="Unassembled WGS sequence"/>
</dbReference>
<gene>
    <name evidence="1" type="ORF">HanXRQr2_Chr09g0399261</name>
</gene>
<evidence type="ECO:0000313" key="2">
    <source>
        <dbReference type="Proteomes" id="UP000215914"/>
    </source>
</evidence>
<keyword evidence="2" id="KW-1185">Reference proteome</keyword>
<dbReference type="AlphaFoldDB" id="A0A9K3N9V7"/>
<dbReference type="EMBL" id="MNCJ02000324">
    <property type="protein sequence ID" value="KAF5791828.1"/>
    <property type="molecule type" value="Genomic_DNA"/>
</dbReference>
<name>A0A9K3N9V7_HELAN</name>
<sequence>MRIVLMDRIALVRNHYRSFVDGEEQDSKTGQYSVTTCEVLMKKLKKIVRKEILVVGSSQKVAWLEHCYRTNLDHADYGPVVGSSFDFVTIR</sequence>
<dbReference type="Gramene" id="mRNA:HanXRQr2_Chr09g0399261">
    <property type="protein sequence ID" value="CDS:HanXRQr2_Chr09g0399261.1"/>
    <property type="gene ID" value="HanXRQr2_Chr09g0399261"/>
</dbReference>
<organism evidence="1 2">
    <name type="scientific">Helianthus annuus</name>
    <name type="common">Common sunflower</name>
    <dbReference type="NCBI Taxonomy" id="4232"/>
    <lineage>
        <taxon>Eukaryota</taxon>
        <taxon>Viridiplantae</taxon>
        <taxon>Streptophyta</taxon>
        <taxon>Embryophyta</taxon>
        <taxon>Tracheophyta</taxon>
        <taxon>Spermatophyta</taxon>
        <taxon>Magnoliopsida</taxon>
        <taxon>eudicotyledons</taxon>
        <taxon>Gunneridae</taxon>
        <taxon>Pentapetalae</taxon>
        <taxon>asterids</taxon>
        <taxon>campanulids</taxon>
        <taxon>Asterales</taxon>
        <taxon>Asteraceae</taxon>
        <taxon>Asteroideae</taxon>
        <taxon>Heliantheae alliance</taxon>
        <taxon>Heliantheae</taxon>
        <taxon>Helianthus</taxon>
    </lineage>
</organism>
<reference evidence="1" key="1">
    <citation type="journal article" date="2017" name="Nature">
        <title>The sunflower genome provides insights into oil metabolism, flowering and Asterid evolution.</title>
        <authorList>
            <person name="Badouin H."/>
            <person name="Gouzy J."/>
            <person name="Grassa C.J."/>
            <person name="Murat F."/>
            <person name="Staton S.E."/>
            <person name="Cottret L."/>
            <person name="Lelandais-Briere C."/>
            <person name="Owens G.L."/>
            <person name="Carrere S."/>
            <person name="Mayjonade B."/>
            <person name="Legrand L."/>
            <person name="Gill N."/>
            <person name="Kane N.C."/>
            <person name="Bowers J.E."/>
            <person name="Hubner S."/>
            <person name="Bellec A."/>
            <person name="Berard A."/>
            <person name="Berges H."/>
            <person name="Blanchet N."/>
            <person name="Boniface M.C."/>
            <person name="Brunel D."/>
            <person name="Catrice O."/>
            <person name="Chaidir N."/>
            <person name="Claudel C."/>
            <person name="Donnadieu C."/>
            <person name="Faraut T."/>
            <person name="Fievet G."/>
            <person name="Helmstetter N."/>
            <person name="King M."/>
            <person name="Knapp S.J."/>
            <person name="Lai Z."/>
            <person name="Le Paslier M.C."/>
            <person name="Lippi Y."/>
            <person name="Lorenzon L."/>
            <person name="Mandel J.R."/>
            <person name="Marage G."/>
            <person name="Marchand G."/>
            <person name="Marquand E."/>
            <person name="Bret-Mestries E."/>
            <person name="Morien E."/>
            <person name="Nambeesan S."/>
            <person name="Nguyen T."/>
            <person name="Pegot-Espagnet P."/>
            <person name="Pouilly N."/>
            <person name="Raftis F."/>
            <person name="Sallet E."/>
            <person name="Schiex T."/>
            <person name="Thomas J."/>
            <person name="Vandecasteele C."/>
            <person name="Vares D."/>
            <person name="Vear F."/>
            <person name="Vautrin S."/>
            <person name="Crespi M."/>
            <person name="Mangin B."/>
            <person name="Burke J.M."/>
            <person name="Salse J."/>
            <person name="Munos S."/>
            <person name="Vincourt P."/>
            <person name="Rieseberg L.H."/>
            <person name="Langlade N.B."/>
        </authorList>
    </citation>
    <scope>NUCLEOTIDE SEQUENCE</scope>
    <source>
        <tissue evidence="1">Leaves</tissue>
    </source>
</reference>
<protein>
    <submittedName>
        <fullName evidence="1">Uncharacterized protein</fullName>
    </submittedName>
</protein>
<proteinExistence type="predicted"/>
<accession>A0A9K3N9V7</accession>
<evidence type="ECO:0000313" key="1">
    <source>
        <dbReference type="EMBL" id="KAF5791828.1"/>
    </source>
</evidence>
<reference evidence="1" key="2">
    <citation type="submission" date="2020-06" db="EMBL/GenBank/DDBJ databases">
        <title>Helianthus annuus Genome sequencing and assembly Release 2.</title>
        <authorList>
            <person name="Gouzy J."/>
            <person name="Langlade N."/>
            <person name="Munos S."/>
        </authorList>
    </citation>
    <scope>NUCLEOTIDE SEQUENCE</scope>
    <source>
        <tissue evidence="1">Leaves</tissue>
    </source>
</reference>
<comment type="caution">
    <text evidence="1">The sequence shown here is derived from an EMBL/GenBank/DDBJ whole genome shotgun (WGS) entry which is preliminary data.</text>
</comment>